<dbReference type="RefSeq" id="WP_013344954.1">
    <property type="nucleotide sequence ID" value="NC_014541.1"/>
</dbReference>
<dbReference type="SUPFAM" id="SSF55931">
    <property type="entry name" value="Glutamine synthetase/guanido kinase"/>
    <property type="match status" value="1"/>
</dbReference>
<dbReference type="EMBL" id="CP002209">
    <property type="protein sequence ID" value="ADN75648.1"/>
    <property type="molecule type" value="Genomic_DNA"/>
</dbReference>
<evidence type="ECO:0000313" key="2">
    <source>
        <dbReference type="Proteomes" id="UP000006683"/>
    </source>
</evidence>
<dbReference type="STRING" id="550540.Fbal_1444"/>
<dbReference type="InterPro" id="IPR006336">
    <property type="entry name" value="GCS2"/>
</dbReference>
<evidence type="ECO:0000313" key="1">
    <source>
        <dbReference type="EMBL" id="ADN75648.1"/>
    </source>
</evidence>
<dbReference type="AlphaFoldDB" id="E1SNG4"/>
<proteinExistence type="predicted"/>
<protein>
    <submittedName>
        <fullName evidence="1">Glutamate--cysteine ligase GCS2</fullName>
    </submittedName>
</protein>
<name>E1SNG4_FERBD</name>
<dbReference type="KEGG" id="fbl:Fbal_1444"/>
<dbReference type="PANTHER" id="PTHR36510:SF3">
    <property type="entry name" value="CONSERVED PROTEIN"/>
    <property type="match status" value="1"/>
</dbReference>
<dbReference type="Gene3D" id="3.30.590.20">
    <property type="match status" value="1"/>
</dbReference>
<keyword evidence="2" id="KW-1185">Reference proteome</keyword>
<dbReference type="Proteomes" id="UP000006683">
    <property type="component" value="Chromosome"/>
</dbReference>
<accession>E1SNG4</accession>
<sequence>MGQNIQKTAFTEQDHERFVQRIKADMETLEGLLNTPGWGVGPRTIGAELELYLTDPKGRPARRNMEVLALAKDPLLTEELNRFNLEFNCPYTLCRGRPFEWLGQRIDERLTSLRSLIKPHQLEVTPIGILPTLVAEDFGLASMTDSPRYHALTEILSKRRGGPFQICIQGKDRLVMSTDDMTLEGANTSFQVHLRVSPDEFASWYNAVQLASPFVLALAANSPLFMGHRLWHETRLPLFKQSIDCRNLCRMTWNPPARVSFGKGYVRHSAIELFRQGISLMPVLLPECDEHGGDRPGRGPALKALRLHQGTVWSWNRAVYDDADGGHLRIELRSLPAGPTTIDMLANAALAIGLASALRPQIDRLMDQIPFEFAEYNFYRAGQSGLGADMLWPDQDGVLREMPLDALMPSLLDQAEAALQEMGIDPVEAQRLMEVHRARLAAGQNGARWQLGCLQALESTLGRQAALAEMFARYRQHSIEGRPVTEWPCP</sequence>
<dbReference type="InterPro" id="IPR014746">
    <property type="entry name" value="Gln_synth/guanido_kin_cat_dom"/>
</dbReference>
<reference evidence="1 2" key="1">
    <citation type="journal article" date="2010" name="Stand. Genomic Sci.">
        <title>Complete genome sequence of Ferrimonas balearica type strain (PAT).</title>
        <authorList>
            <person name="Nolan M."/>
            <person name="Sikorski J."/>
            <person name="Davenport K."/>
            <person name="Lucas S."/>
            <person name="Glavina Del Rio T."/>
            <person name="Tice H."/>
            <person name="Cheng J."/>
            <person name="Goodwin L."/>
            <person name="Pitluck S."/>
            <person name="Liolios K."/>
            <person name="Ivanova N."/>
            <person name="Mavromatis K."/>
            <person name="Ovchinnikova G."/>
            <person name="Pati A."/>
            <person name="Chen A."/>
            <person name="Palaniappan K."/>
            <person name="Land M."/>
            <person name="Hauser L."/>
            <person name="Chang Y."/>
            <person name="Jeffries C."/>
            <person name="Tapia R."/>
            <person name="Brettin T."/>
            <person name="Detter J."/>
            <person name="Han C."/>
            <person name="Yasawong M."/>
            <person name="Rohde M."/>
            <person name="Tindall B."/>
            <person name="Goker M."/>
            <person name="Woyke T."/>
            <person name="Bristow J."/>
            <person name="Eisen J."/>
            <person name="Markowitz V."/>
            <person name="Hugenholtz P."/>
            <person name="Kyrpides N."/>
            <person name="Klenk H."/>
            <person name="Lapidus A."/>
        </authorList>
    </citation>
    <scope>NUCLEOTIDE SEQUENCE [LARGE SCALE GENOMIC DNA]</scope>
    <source>
        <strain evidence="2">DSM 9799 / CCM 4581 / KCTC 23876 / PAT</strain>
    </source>
</reference>
<dbReference type="OrthoDB" id="240589at2"/>
<gene>
    <name evidence="1" type="ordered locus">Fbal_1444</name>
</gene>
<dbReference type="GO" id="GO:0004357">
    <property type="term" value="F:glutamate-cysteine ligase activity"/>
    <property type="evidence" value="ECO:0007669"/>
    <property type="project" value="InterPro"/>
</dbReference>
<dbReference type="Pfam" id="PF04107">
    <property type="entry name" value="GCS2"/>
    <property type="match status" value="1"/>
</dbReference>
<dbReference type="HOGENOM" id="CLU_029030_0_0_6"/>
<organism evidence="1 2">
    <name type="scientific">Ferrimonas balearica (strain DSM 9799 / CCM 4581 / KCTC 23876 / PAT)</name>
    <dbReference type="NCBI Taxonomy" id="550540"/>
    <lineage>
        <taxon>Bacteria</taxon>
        <taxon>Pseudomonadati</taxon>
        <taxon>Pseudomonadota</taxon>
        <taxon>Gammaproteobacteria</taxon>
        <taxon>Alteromonadales</taxon>
        <taxon>Ferrimonadaceae</taxon>
        <taxon>Ferrimonas</taxon>
    </lineage>
</organism>
<dbReference type="eggNOG" id="COG2170">
    <property type="taxonomic scope" value="Bacteria"/>
</dbReference>
<dbReference type="InterPro" id="IPR050141">
    <property type="entry name" value="GCL_type2/YbdK_subfam"/>
</dbReference>
<keyword evidence="1" id="KW-0436">Ligase</keyword>
<dbReference type="GO" id="GO:0042398">
    <property type="term" value="P:modified amino acid biosynthetic process"/>
    <property type="evidence" value="ECO:0007669"/>
    <property type="project" value="InterPro"/>
</dbReference>
<dbReference type="PANTHER" id="PTHR36510">
    <property type="entry name" value="GLUTAMATE--CYSTEINE LIGASE 2-RELATED"/>
    <property type="match status" value="1"/>
</dbReference>
<dbReference type="GeneID" id="67181661"/>